<dbReference type="EC" id="2.7.13.3" evidence="2"/>
<keyword evidence="9" id="KW-0812">Transmembrane</keyword>
<keyword evidence="8" id="KW-0902">Two-component regulatory system</keyword>
<dbReference type="Pfam" id="PF07730">
    <property type="entry name" value="HisKA_3"/>
    <property type="match status" value="1"/>
</dbReference>
<evidence type="ECO:0000256" key="4">
    <source>
        <dbReference type="ARBA" id="ARBA00022679"/>
    </source>
</evidence>
<feature type="transmembrane region" description="Helical" evidence="9">
    <location>
        <begin position="64"/>
        <end position="82"/>
    </location>
</feature>
<reference evidence="11 12" key="1">
    <citation type="journal article" date="2016" name="Int. J. Syst. Evol. Microbiol.">
        <title>Tessaracoccus flavus sp. nov., isolated from the drainage system of a lindane-producing factory.</title>
        <authorList>
            <person name="Kumari R."/>
            <person name="Singh P."/>
            <person name="Schumann P."/>
            <person name="Lal R."/>
        </authorList>
    </citation>
    <scope>NUCLEOTIDE SEQUENCE [LARGE SCALE GENOMIC DNA]</scope>
    <source>
        <strain evidence="11 12">RP1T</strain>
    </source>
</reference>
<feature type="transmembrane region" description="Helical" evidence="9">
    <location>
        <begin position="469"/>
        <end position="487"/>
    </location>
</feature>
<evidence type="ECO:0000256" key="5">
    <source>
        <dbReference type="ARBA" id="ARBA00022741"/>
    </source>
</evidence>
<keyword evidence="7" id="KW-0067">ATP-binding</keyword>
<keyword evidence="5" id="KW-0547">Nucleotide-binding</keyword>
<keyword evidence="3" id="KW-0597">Phosphoprotein</keyword>
<evidence type="ECO:0000256" key="3">
    <source>
        <dbReference type="ARBA" id="ARBA00022553"/>
    </source>
</evidence>
<keyword evidence="9" id="KW-1133">Transmembrane helix</keyword>
<feature type="transmembrane region" description="Helical" evidence="9">
    <location>
        <begin position="494"/>
        <end position="512"/>
    </location>
</feature>
<dbReference type="InterPro" id="IPR036890">
    <property type="entry name" value="HATPase_C_sf"/>
</dbReference>
<dbReference type="InterPro" id="IPR011712">
    <property type="entry name" value="Sig_transdc_His_kin_sub3_dim/P"/>
</dbReference>
<dbReference type="GO" id="GO:0046983">
    <property type="term" value="F:protein dimerization activity"/>
    <property type="evidence" value="ECO:0007669"/>
    <property type="project" value="InterPro"/>
</dbReference>
<dbReference type="PANTHER" id="PTHR24421">
    <property type="entry name" value="NITRATE/NITRITE SENSOR PROTEIN NARX-RELATED"/>
    <property type="match status" value="1"/>
</dbReference>
<dbReference type="Gene3D" id="3.30.565.10">
    <property type="entry name" value="Histidine kinase-like ATPase, C-terminal domain"/>
    <property type="match status" value="2"/>
</dbReference>
<comment type="catalytic activity">
    <reaction evidence="1">
        <text>ATP + protein L-histidine = ADP + protein N-phospho-L-histidine.</text>
        <dbReference type="EC" id="2.7.13.3"/>
    </reaction>
</comment>
<evidence type="ECO:0000259" key="10">
    <source>
        <dbReference type="Pfam" id="PF07730"/>
    </source>
</evidence>
<evidence type="ECO:0000256" key="2">
    <source>
        <dbReference type="ARBA" id="ARBA00012438"/>
    </source>
</evidence>
<feature type="transmembrane region" description="Helical" evidence="9">
    <location>
        <begin position="12"/>
        <end position="35"/>
    </location>
</feature>
<keyword evidence="9" id="KW-0472">Membrane</keyword>
<feature type="domain" description="Signal transduction histidine kinase subgroup 3 dimerisation and phosphoacceptor" evidence="10">
    <location>
        <begin position="563"/>
        <end position="616"/>
    </location>
</feature>
<keyword evidence="12" id="KW-1185">Reference proteome</keyword>
<feature type="transmembrane region" description="Helical" evidence="9">
    <location>
        <begin position="518"/>
        <end position="539"/>
    </location>
</feature>
<feature type="transmembrane region" description="Helical" evidence="9">
    <location>
        <begin position="136"/>
        <end position="154"/>
    </location>
</feature>
<gene>
    <name evidence="11" type="ORF">RPIT_08630</name>
</gene>
<dbReference type="GO" id="GO:0005524">
    <property type="term" value="F:ATP binding"/>
    <property type="evidence" value="ECO:0007669"/>
    <property type="project" value="UniProtKB-KW"/>
</dbReference>
<dbReference type="GO" id="GO:0000155">
    <property type="term" value="F:phosphorelay sensor kinase activity"/>
    <property type="evidence" value="ECO:0007669"/>
    <property type="project" value="InterPro"/>
</dbReference>
<evidence type="ECO:0000256" key="7">
    <source>
        <dbReference type="ARBA" id="ARBA00022840"/>
    </source>
</evidence>
<dbReference type="SUPFAM" id="SSF55874">
    <property type="entry name" value="ATPase domain of HSP90 chaperone/DNA topoisomerase II/histidine kinase"/>
    <property type="match status" value="1"/>
</dbReference>
<accession>A0A1Q2CFM4</accession>
<dbReference type="GO" id="GO:0016020">
    <property type="term" value="C:membrane"/>
    <property type="evidence" value="ECO:0007669"/>
    <property type="project" value="InterPro"/>
</dbReference>
<dbReference type="AlphaFoldDB" id="A0A1Q2CFM4"/>
<dbReference type="EMBL" id="CP019605">
    <property type="protein sequence ID" value="AQP44845.1"/>
    <property type="molecule type" value="Genomic_DNA"/>
</dbReference>
<evidence type="ECO:0000313" key="11">
    <source>
        <dbReference type="EMBL" id="AQP44845.1"/>
    </source>
</evidence>
<feature type="transmembrane region" description="Helical" evidence="9">
    <location>
        <begin position="440"/>
        <end position="463"/>
    </location>
</feature>
<evidence type="ECO:0000256" key="9">
    <source>
        <dbReference type="SAM" id="Phobius"/>
    </source>
</evidence>
<dbReference type="Gene3D" id="1.20.5.1930">
    <property type="match status" value="1"/>
</dbReference>
<dbReference type="Proteomes" id="UP000188324">
    <property type="component" value="Chromosome"/>
</dbReference>
<proteinExistence type="predicted"/>
<evidence type="ECO:0000256" key="6">
    <source>
        <dbReference type="ARBA" id="ARBA00022777"/>
    </source>
</evidence>
<dbReference type="PANTHER" id="PTHR24421:SF10">
    <property type="entry name" value="NITRATE_NITRITE SENSOR PROTEIN NARQ"/>
    <property type="match status" value="1"/>
</dbReference>
<sequence>MMGALRSPSDTFLTLARLLAAVAVLLSSLSFLLHWHWQGWTTPLSVIAQLAEAVGCVVLLWRPWRGLVLLAIPMAVTLIWGTHDADLMLSLLVPAVFVASFGGTRAWGVVVAMIGYSVAREVTDHSFGEFELLVSHLVRTVMSVLVGLVLRWLIASRRRGAGKVAVLTDDVRSVRADERIALANDLRSVVMVRLAEAWQVLQAVRTSTDAAELRHASLRISQACTKALGEVRTLVGMLREDPTASGTDESVAEGGADDRIEQACAKLRAAGATVTLELGLDPGSLPPVTRTTLLRVLEAVVEATVVSDPATAAVHLHIAGRFGGLQMAARYPSRLLPEPELEERFDRLQKRAQALGGSLTIQTGDERHLTLKLPPDRSAAPPLERSSHKISWHRRILSANRPRLVVTAVAAALALPPISVPGTPGLGEWSLLRAAAFSSLALVVWRPALGLILAGVAAVGMLATAEAEHPLILLVAVLAASYGATGLRRTWIPIALAVVGPLLSVAAAGFGLANRVEFAVLALGTMVGAPSILAARHFVRSRSHQLGAIAQLEGQERNVRTEERNLLSRELHDVVAHQLSIVALQHMAYGDSEDPSELRLALDRMEEATSSAESEMELLTSIMADDGGAERDAIVRPTAVATTLSQTLRDNGFTVVSAVDAASDELSPAVQRTLTRVMQEGATNILRYGKPQSECHLTLTANDHQAVLEVVNEMSGSVRQFPMSLGYGLLGVRERVDLSGGQFQAGPEGSDWIVRVALPLNT</sequence>
<keyword evidence="4" id="KW-0808">Transferase</keyword>
<dbReference type="STRING" id="1610493.RPIT_08630"/>
<name>A0A1Q2CFM4_9ACTN</name>
<evidence type="ECO:0000256" key="8">
    <source>
        <dbReference type="ARBA" id="ARBA00023012"/>
    </source>
</evidence>
<evidence type="ECO:0000256" key="1">
    <source>
        <dbReference type="ARBA" id="ARBA00000085"/>
    </source>
</evidence>
<organism evidence="11 12">
    <name type="scientific">Tessaracoccus flavus</name>
    <dbReference type="NCBI Taxonomy" id="1610493"/>
    <lineage>
        <taxon>Bacteria</taxon>
        <taxon>Bacillati</taxon>
        <taxon>Actinomycetota</taxon>
        <taxon>Actinomycetes</taxon>
        <taxon>Propionibacteriales</taxon>
        <taxon>Propionibacteriaceae</taxon>
        <taxon>Tessaracoccus</taxon>
    </lineage>
</organism>
<evidence type="ECO:0000313" key="12">
    <source>
        <dbReference type="Proteomes" id="UP000188324"/>
    </source>
</evidence>
<dbReference type="KEGG" id="tfl:RPIT_08630"/>
<keyword evidence="6" id="KW-0418">Kinase</keyword>
<dbReference type="InterPro" id="IPR050482">
    <property type="entry name" value="Sensor_HK_TwoCompSys"/>
</dbReference>
<protein>
    <recommendedName>
        <fullName evidence="2">histidine kinase</fullName>
        <ecNumber evidence="2">2.7.13.3</ecNumber>
    </recommendedName>
</protein>